<feature type="transmembrane region" description="Helical" evidence="1">
    <location>
        <begin position="370"/>
        <end position="387"/>
    </location>
</feature>
<feature type="transmembrane region" description="Helical" evidence="1">
    <location>
        <begin position="314"/>
        <end position="332"/>
    </location>
</feature>
<feature type="transmembrane region" description="Helical" evidence="1">
    <location>
        <begin position="104"/>
        <end position="128"/>
    </location>
</feature>
<feature type="transmembrane region" description="Helical" evidence="1">
    <location>
        <begin position="140"/>
        <end position="164"/>
    </location>
</feature>
<sequence>MRIQRLYHKYIALKRTPIRDTIWLFIVTRLVLFAVTYFAYLLLTTPTYLAKIVTVPSLLSAWNLGESTDYIRIARYGYQSLSDFAYFPLYPLLVGAVGNLTGNYFLVGMILSNLAFLAALIFLYHIIAFSIEEKVAHYTILYYCIFPTSFYFFTAYNTSFLLLFSVGTFWALQRRYWWRAGLFGMLASLTSPFGLLLLLPYLATLIAERRALFSSVFAFLNGITPLLLFPFCILFINYCAWLATGDRLALLTVELQSGREFTYPWEGIIQTFSMLFGPHALPAGSSLQVHLIIDLCITLFFLVLWVVGLFRLPFRYSLWSFGVLFVLLSFPAQESPDVLQPNQHMLLLLFPMLLTLAFQGKKHPGFHQSLFLIFPVFLALFSITFILQP</sequence>
<feature type="transmembrane region" description="Helical" evidence="1">
    <location>
        <begin position="338"/>
        <end position="358"/>
    </location>
</feature>
<keyword evidence="1" id="KW-1133">Transmembrane helix</keyword>
<gene>
    <name evidence="2" type="ORF">EI42_04448</name>
</gene>
<dbReference type="RefSeq" id="WP_111324771.1">
    <property type="nucleotide sequence ID" value="NZ_BIFX01000001.1"/>
</dbReference>
<dbReference type="EMBL" id="QKUF01000020">
    <property type="protein sequence ID" value="PZW24841.1"/>
    <property type="molecule type" value="Genomic_DNA"/>
</dbReference>
<dbReference type="Proteomes" id="UP000248806">
    <property type="component" value="Unassembled WGS sequence"/>
</dbReference>
<keyword evidence="1" id="KW-0472">Membrane</keyword>
<protein>
    <recommendedName>
        <fullName evidence="4">Mannosyltransferase PIG-V</fullName>
    </recommendedName>
</protein>
<organism evidence="2 3">
    <name type="scientific">Thermosporothrix hazakensis</name>
    <dbReference type="NCBI Taxonomy" id="644383"/>
    <lineage>
        <taxon>Bacteria</taxon>
        <taxon>Bacillati</taxon>
        <taxon>Chloroflexota</taxon>
        <taxon>Ktedonobacteria</taxon>
        <taxon>Ktedonobacterales</taxon>
        <taxon>Thermosporotrichaceae</taxon>
        <taxon>Thermosporothrix</taxon>
    </lineage>
</organism>
<evidence type="ECO:0008006" key="4">
    <source>
        <dbReference type="Google" id="ProtNLM"/>
    </source>
</evidence>
<keyword evidence="3" id="KW-1185">Reference proteome</keyword>
<evidence type="ECO:0000313" key="2">
    <source>
        <dbReference type="EMBL" id="PZW24841.1"/>
    </source>
</evidence>
<keyword evidence="1" id="KW-0812">Transmembrane</keyword>
<feature type="transmembrane region" description="Helical" evidence="1">
    <location>
        <begin position="287"/>
        <end position="307"/>
    </location>
</feature>
<feature type="transmembrane region" description="Helical" evidence="1">
    <location>
        <begin position="21"/>
        <end position="42"/>
    </location>
</feature>
<feature type="transmembrane region" description="Helical" evidence="1">
    <location>
        <begin position="176"/>
        <end position="199"/>
    </location>
</feature>
<feature type="transmembrane region" description="Helical" evidence="1">
    <location>
        <begin position="211"/>
        <end position="236"/>
    </location>
</feature>
<evidence type="ECO:0000256" key="1">
    <source>
        <dbReference type="SAM" id="Phobius"/>
    </source>
</evidence>
<reference evidence="2 3" key="1">
    <citation type="submission" date="2018-06" db="EMBL/GenBank/DDBJ databases">
        <title>Genomic Encyclopedia of Archaeal and Bacterial Type Strains, Phase II (KMG-II): from individual species to whole genera.</title>
        <authorList>
            <person name="Goeker M."/>
        </authorList>
    </citation>
    <scope>NUCLEOTIDE SEQUENCE [LARGE SCALE GENOMIC DNA]</scope>
    <source>
        <strain evidence="2 3">ATCC BAA-1881</strain>
    </source>
</reference>
<dbReference type="OrthoDB" id="2379640at2"/>
<evidence type="ECO:0000313" key="3">
    <source>
        <dbReference type="Proteomes" id="UP000248806"/>
    </source>
</evidence>
<dbReference type="AlphaFoldDB" id="A0A326U1J7"/>
<accession>A0A326U1J7</accession>
<comment type="caution">
    <text evidence="2">The sequence shown here is derived from an EMBL/GenBank/DDBJ whole genome shotgun (WGS) entry which is preliminary data.</text>
</comment>
<name>A0A326U1J7_THEHA</name>
<proteinExistence type="predicted"/>